<accession>A0ABR1FIJ0</accession>
<dbReference type="Gene3D" id="3.60.10.10">
    <property type="entry name" value="Endonuclease/exonuclease/phosphatase"/>
    <property type="match status" value="2"/>
</dbReference>
<feature type="region of interest" description="Disordered" evidence="1">
    <location>
        <begin position="425"/>
        <end position="451"/>
    </location>
</feature>
<dbReference type="InterPro" id="IPR036691">
    <property type="entry name" value="Endo/exonu/phosph_ase_sf"/>
</dbReference>
<dbReference type="EMBL" id="JBBJCI010000416">
    <property type="protein sequence ID" value="KAK7231400.1"/>
    <property type="molecule type" value="Genomic_DNA"/>
</dbReference>
<dbReference type="InterPro" id="IPR000300">
    <property type="entry name" value="IPPc"/>
</dbReference>
<dbReference type="SUPFAM" id="SSF56219">
    <property type="entry name" value="DNase I-like"/>
    <property type="match status" value="1"/>
</dbReference>
<dbReference type="SMART" id="SM00128">
    <property type="entry name" value="IPPc"/>
    <property type="match status" value="1"/>
</dbReference>
<dbReference type="Proteomes" id="UP001363151">
    <property type="component" value="Unassembled WGS sequence"/>
</dbReference>
<feature type="compositionally biased region" description="Low complexity" evidence="1">
    <location>
        <begin position="425"/>
        <end position="441"/>
    </location>
</feature>
<protein>
    <submittedName>
        <fullName evidence="3">Inositol polyphosphate 5-phosphatase</fullName>
    </submittedName>
</protein>
<dbReference type="PANTHER" id="PTHR11200">
    <property type="entry name" value="INOSITOL 5-PHOSPHATASE"/>
    <property type="match status" value="1"/>
</dbReference>
<feature type="region of interest" description="Disordered" evidence="1">
    <location>
        <begin position="326"/>
        <end position="375"/>
    </location>
</feature>
<dbReference type="InterPro" id="IPR046985">
    <property type="entry name" value="IP5"/>
</dbReference>
<proteinExistence type="predicted"/>
<keyword evidence="4" id="KW-1185">Reference proteome</keyword>
<evidence type="ECO:0000313" key="4">
    <source>
        <dbReference type="Proteomes" id="UP001363151"/>
    </source>
</evidence>
<comment type="caution">
    <text evidence="3">The sequence shown here is derived from an EMBL/GenBank/DDBJ whole genome shotgun (WGS) entry which is preliminary data.</text>
</comment>
<feature type="domain" description="Inositol polyphosphate-related phosphatase" evidence="2">
    <location>
        <begin position="28"/>
        <end position="316"/>
    </location>
</feature>
<dbReference type="Pfam" id="PF22669">
    <property type="entry name" value="Exo_endo_phos2"/>
    <property type="match status" value="1"/>
</dbReference>
<sequence length="451" mass="47458">MDLSAVRRVEAIARNLEPPPPPTFTTMSDVDIFCGTYNVNGKREKALALSWWLMQGWTTSAPHLFVITLQEMIDLSAANVVKETIADTRSKQAAEDWAAELRRAFGYVAAARPGCFDGATPQLIAEEHMVGIALFVFAWDETVLSSVEDLCSAKIPTGAVGGRLGNKGACAVRFRLRASTLCFVGAHLSAHRGDVAGRNADYAAVLNVERSAGRTFAHGFAEAPLTFLPTYKYATGTTQYDYEVADADGATNKKTRCPAWCDRVLWRAEPTGPRPADGAFAESVAASTYDRADDRLKVSDHRAVFALLTARLRDVDADARDAAGRDAAAAARGEAPGRERTSSGGRGAHAAREPLGAAARVARARDPEDEPLGAGAPAHAALDAAAKLALAEHGGLLAATATVSVDGAATHLLPVVVSATPNWPAAHPAADAPPRAPPQRASSVLAIPGIK</sequence>
<name>A0ABR1FIJ0_AURAN</name>
<organism evidence="3 4">
    <name type="scientific">Aureococcus anophagefferens</name>
    <name type="common">Harmful bloom alga</name>
    <dbReference type="NCBI Taxonomy" id="44056"/>
    <lineage>
        <taxon>Eukaryota</taxon>
        <taxon>Sar</taxon>
        <taxon>Stramenopiles</taxon>
        <taxon>Ochrophyta</taxon>
        <taxon>Pelagophyceae</taxon>
        <taxon>Pelagomonadales</taxon>
        <taxon>Pelagomonadaceae</taxon>
        <taxon>Aureococcus</taxon>
    </lineage>
</organism>
<dbReference type="PANTHER" id="PTHR11200:SF300">
    <property type="entry name" value="TYPE II INOSITOL 1,4,5-TRISPHOSPHATE 5-PHOSPHATASE"/>
    <property type="match status" value="1"/>
</dbReference>
<evidence type="ECO:0000256" key="1">
    <source>
        <dbReference type="SAM" id="MobiDB-lite"/>
    </source>
</evidence>
<evidence type="ECO:0000259" key="2">
    <source>
        <dbReference type="SMART" id="SM00128"/>
    </source>
</evidence>
<evidence type="ECO:0000313" key="3">
    <source>
        <dbReference type="EMBL" id="KAK7231400.1"/>
    </source>
</evidence>
<gene>
    <name evidence="3" type="ORF">SO694_00072143</name>
</gene>
<reference evidence="3 4" key="1">
    <citation type="submission" date="2024-03" db="EMBL/GenBank/DDBJ databases">
        <title>Aureococcus anophagefferens CCMP1851 and Kratosvirus quantuckense: Draft genome of a second virus-susceptible host strain in the model system.</title>
        <authorList>
            <person name="Chase E."/>
            <person name="Truchon A.R."/>
            <person name="Schepens W."/>
            <person name="Wilhelm S.W."/>
        </authorList>
    </citation>
    <scope>NUCLEOTIDE SEQUENCE [LARGE SCALE GENOMIC DNA]</scope>
    <source>
        <strain evidence="3 4">CCMP1851</strain>
    </source>
</reference>